<name>A0A061ASS2_CYBFA</name>
<keyword evidence="8" id="KW-1185">Reference proteome</keyword>
<evidence type="ECO:0000256" key="2">
    <source>
        <dbReference type="ARBA" id="ARBA00022801"/>
    </source>
</evidence>
<dbReference type="InterPro" id="IPR002833">
    <property type="entry name" value="PTH2"/>
</dbReference>
<organism evidence="6">
    <name type="scientific">Cyberlindnera fabianii</name>
    <name type="common">Yeast</name>
    <name type="synonym">Hansenula fabianii</name>
    <dbReference type="NCBI Taxonomy" id="36022"/>
    <lineage>
        <taxon>Eukaryota</taxon>
        <taxon>Fungi</taxon>
        <taxon>Dikarya</taxon>
        <taxon>Ascomycota</taxon>
        <taxon>Saccharomycotina</taxon>
        <taxon>Saccharomycetes</taxon>
        <taxon>Phaffomycetales</taxon>
        <taxon>Phaffomycetaceae</taxon>
        <taxon>Cyberlindnera</taxon>
    </lineage>
</organism>
<dbReference type="GO" id="GO:0005829">
    <property type="term" value="C:cytosol"/>
    <property type="evidence" value="ECO:0007669"/>
    <property type="project" value="TreeGrafter"/>
</dbReference>
<evidence type="ECO:0000313" key="6">
    <source>
        <dbReference type="EMBL" id="CDR40215.1"/>
    </source>
</evidence>
<sequence>MASNVQIISACAVSLVTGLLLGQYFGSAPSKPHTSKRKDQKRNITSPSHSPSSEAQSVGPSDVSDDLDYTSSSDPEESEEEDYEVDSTSLNDVPGETRMALIVRTDLKMTKGKAAAQCAHAALGCYRLMLQEGAASHNPQMLQRWERTGQAKITLQVPSKEDMDLLFAMAISMNVNSYIVHDAGRTQIEAGSATVLGLGPAPKMVLDQITGDLKLY</sequence>
<evidence type="ECO:0000256" key="1">
    <source>
        <dbReference type="ARBA" id="ARBA00013260"/>
    </source>
</evidence>
<dbReference type="SUPFAM" id="SSF102462">
    <property type="entry name" value="Peptidyl-tRNA hydrolase II"/>
    <property type="match status" value="1"/>
</dbReference>
<dbReference type="OMA" id="RMDLGMT"/>
<proteinExistence type="inferred from homology"/>
<dbReference type="Pfam" id="PF01981">
    <property type="entry name" value="PTH2"/>
    <property type="match status" value="1"/>
</dbReference>
<dbReference type="Gene3D" id="3.40.1490.10">
    <property type="entry name" value="Bit1"/>
    <property type="match status" value="1"/>
</dbReference>
<dbReference type="EC" id="3.1.1.29" evidence="1"/>
<dbReference type="OrthoDB" id="1733656at2759"/>
<dbReference type="GO" id="GO:0004045">
    <property type="term" value="F:peptidyl-tRNA hydrolase activity"/>
    <property type="evidence" value="ECO:0007669"/>
    <property type="project" value="UniProtKB-EC"/>
</dbReference>
<comment type="similarity">
    <text evidence="3">Belongs to the PTH2 family.</text>
</comment>
<evidence type="ECO:0000313" key="7">
    <source>
        <dbReference type="EMBL" id="ONH67492.1"/>
    </source>
</evidence>
<evidence type="ECO:0000256" key="4">
    <source>
        <dbReference type="ARBA" id="ARBA00048707"/>
    </source>
</evidence>
<dbReference type="CDD" id="cd02430">
    <property type="entry name" value="PTH2"/>
    <property type="match status" value="1"/>
</dbReference>
<accession>A0A061ASS2</accession>
<reference evidence="7" key="3">
    <citation type="submission" date="2017-01" db="EMBL/GenBank/DDBJ databases">
        <authorList>
            <person name="Mah S.A."/>
            <person name="Swanson W.J."/>
            <person name="Moy G.W."/>
            <person name="Vacquier V.D."/>
        </authorList>
    </citation>
    <scope>NUCLEOTIDE SEQUENCE [LARGE SCALE GENOMIC DNA]</scope>
    <source>
        <strain evidence="7">65</strain>
    </source>
</reference>
<dbReference type="EMBL" id="LK052889">
    <property type="protein sequence ID" value="CDR40215.1"/>
    <property type="molecule type" value="Genomic_DNA"/>
</dbReference>
<dbReference type="InterPro" id="IPR023476">
    <property type="entry name" value="Pep_tRNA_hydro_II_dom_sf"/>
</dbReference>
<dbReference type="VEuPathDB" id="FungiDB:BON22_2523"/>
<feature type="region of interest" description="Disordered" evidence="5">
    <location>
        <begin position="27"/>
        <end position="92"/>
    </location>
</feature>
<dbReference type="Proteomes" id="UP000189513">
    <property type="component" value="Unassembled WGS sequence"/>
</dbReference>
<evidence type="ECO:0000256" key="3">
    <source>
        <dbReference type="ARBA" id="ARBA00038050"/>
    </source>
</evidence>
<reference evidence="8" key="2">
    <citation type="journal article" date="2017" name="Genome Announc.">
        <title>Genome sequences of Cyberlindnera fabianii 65, Pichia kudriavzevii 129, and Saccharomyces cerevisiae 131 isolated from fermented masau fruits in Zimbabwe.</title>
        <authorList>
            <person name="van Rijswijck I.M.H."/>
            <person name="Derks M.F.L."/>
            <person name="Abee T."/>
            <person name="de Ridder D."/>
            <person name="Smid E.J."/>
        </authorList>
    </citation>
    <scope>NUCLEOTIDE SEQUENCE [LARGE SCALE GENOMIC DNA]</scope>
    <source>
        <strain evidence="8">65</strain>
    </source>
</reference>
<gene>
    <name evidence="7" type="ORF">BON22_2523</name>
    <name evidence="6" type="ORF">CYFA0S_04e06062g</name>
</gene>
<evidence type="ECO:0000256" key="5">
    <source>
        <dbReference type="SAM" id="MobiDB-lite"/>
    </source>
</evidence>
<dbReference type="PANTHER" id="PTHR12649">
    <property type="entry name" value="PEPTIDYL-TRNA HYDROLASE 2"/>
    <property type="match status" value="1"/>
</dbReference>
<reference evidence="6" key="1">
    <citation type="journal article" date="2014" name="Genome Announc.">
        <title>Genome sequence of the yeast Cyberlindnera fabianii (Hansenula fabianii).</title>
        <authorList>
            <person name="Freel K.C."/>
            <person name="Sarilar V."/>
            <person name="Neuveglise C."/>
            <person name="Devillers H."/>
            <person name="Friedrich A."/>
            <person name="Schacherer J."/>
        </authorList>
    </citation>
    <scope>NUCLEOTIDE SEQUENCE</scope>
    <source>
        <strain evidence="6">YJS4271</strain>
    </source>
</reference>
<feature type="compositionally biased region" description="Acidic residues" evidence="5">
    <location>
        <begin position="63"/>
        <end position="85"/>
    </location>
</feature>
<dbReference type="NCBIfam" id="TIGR00283">
    <property type="entry name" value="arch_pth2"/>
    <property type="match status" value="1"/>
</dbReference>
<comment type="catalytic activity">
    <reaction evidence="4">
        <text>an N-acyl-L-alpha-aminoacyl-tRNA + H2O = an N-acyl-L-amino acid + a tRNA + H(+)</text>
        <dbReference type="Rhea" id="RHEA:54448"/>
        <dbReference type="Rhea" id="RHEA-COMP:10123"/>
        <dbReference type="Rhea" id="RHEA-COMP:13883"/>
        <dbReference type="ChEBI" id="CHEBI:15377"/>
        <dbReference type="ChEBI" id="CHEBI:15378"/>
        <dbReference type="ChEBI" id="CHEBI:59874"/>
        <dbReference type="ChEBI" id="CHEBI:78442"/>
        <dbReference type="ChEBI" id="CHEBI:138191"/>
        <dbReference type="EC" id="3.1.1.29"/>
    </reaction>
</comment>
<dbReference type="FunFam" id="3.40.1490.10:FF:000001">
    <property type="entry name" value="Peptidyl-tRNA hydrolase 2"/>
    <property type="match status" value="1"/>
</dbReference>
<keyword evidence="2 7" id="KW-0378">Hydrolase</keyword>
<protein>
    <recommendedName>
        <fullName evidence="1">peptidyl-tRNA hydrolase</fullName>
        <ecNumber evidence="1">3.1.1.29</ecNumber>
    </recommendedName>
</protein>
<evidence type="ECO:0000313" key="8">
    <source>
        <dbReference type="Proteomes" id="UP000189513"/>
    </source>
</evidence>
<dbReference type="AlphaFoldDB" id="A0A061ASS2"/>
<dbReference type="STRING" id="36022.A0A061ASS2"/>
<dbReference type="EMBL" id="MPUK01000004">
    <property type="protein sequence ID" value="ONH67492.1"/>
    <property type="molecule type" value="Genomic_DNA"/>
</dbReference>
<dbReference type="PANTHER" id="PTHR12649:SF11">
    <property type="entry name" value="PEPTIDYL-TRNA HYDROLASE 2, MITOCHONDRIAL"/>
    <property type="match status" value="1"/>
</dbReference>